<comment type="caution">
    <text evidence="2">The sequence shown here is derived from an EMBL/GenBank/DDBJ whole genome shotgun (WGS) entry which is preliminary data.</text>
</comment>
<proteinExistence type="predicted"/>
<reference evidence="2" key="1">
    <citation type="submission" date="2023-06" db="EMBL/GenBank/DDBJ databases">
        <authorList>
            <consortium name="Lawrence Berkeley National Laboratory"/>
            <person name="Ahrendt S."/>
            <person name="Sahu N."/>
            <person name="Indic B."/>
            <person name="Wong-Bajracharya J."/>
            <person name="Merenyi Z."/>
            <person name="Ke H.-M."/>
            <person name="Monk M."/>
            <person name="Kocsube S."/>
            <person name="Drula E."/>
            <person name="Lipzen A."/>
            <person name="Balint B."/>
            <person name="Henrissat B."/>
            <person name="Andreopoulos B."/>
            <person name="Martin F.M."/>
            <person name="Harder C.B."/>
            <person name="Rigling D."/>
            <person name="Ford K.L."/>
            <person name="Foster G.D."/>
            <person name="Pangilinan J."/>
            <person name="Papanicolaou A."/>
            <person name="Barry K."/>
            <person name="LaButti K."/>
            <person name="Viragh M."/>
            <person name="Koriabine M."/>
            <person name="Yan M."/>
            <person name="Riley R."/>
            <person name="Champramary S."/>
            <person name="Plett K.L."/>
            <person name="Tsai I.J."/>
            <person name="Slot J."/>
            <person name="Sipos G."/>
            <person name="Plett J."/>
            <person name="Nagy L.G."/>
            <person name="Grigoriev I.V."/>
        </authorList>
    </citation>
    <scope>NUCLEOTIDE SEQUENCE</scope>
    <source>
        <strain evidence="2">ICMP 16352</strain>
    </source>
</reference>
<organism evidence="2 3">
    <name type="scientific">Armillaria novae-zelandiae</name>
    <dbReference type="NCBI Taxonomy" id="153914"/>
    <lineage>
        <taxon>Eukaryota</taxon>
        <taxon>Fungi</taxon>
        <taxon>Dikarya</taxon>
        <taxon>Basidiomycota</taxon>
        <taxon>Agaricomycotina</taxon>
        <taxon>Agaricomycetes</taxon>
        <taxon>Agaricomycetidae</taxon>
        <taxon>Agaricales</taxon>
        <taxon>Marasmiineae</taxon>
        <taxon>Physalacriaceae</taxon>
        <taxon>Armillaria</taxon>
    </lineage>
</organism>
<feature type="transmembrane region" description="Helical" evidence="1">
    <location>
        <begin position="21"/>
        <end position="44"/>
    </location>
</feature>
<name>A0AA39PJD2_9AGAR</name>
<dbReference type="AlphaFoldDB" id="A0AA39PJD2"/>
<dbReference type="EMBL" id="JAUEPR010000005">
    <property type="protein sequence ID" value="KAK0484791.1"/>
    <property type="molecule type" value="Genomic_DNA"/>
</dbReference>
<dbReference type="Proteomes" id="UP001175227">
    <property type="component" value="Unassembled WGS sequence"/>
</dbReference>
<feature type="transmembrane region" description="Helical" evidence="1">
    <location>
        <begin position="131"/>
        <end position="152"/>
    </location>
</feature>
<feature type="transmembrane region" description="Helical" evidence="1">
    <location>
        <begin position="158"/>
        <end position="177"/>
    </location>
</feature>
<evidence type="ECO:0000313" key="2">
    <source>
        <dbReference type="EMBL" id="KAK0484791.1"/>
    </source>
</evidence>
<sequence length="193" mass="21198">MGQLTYQLPSLVEYNRQGWQMTCSSAAIVTSLLAAVATGLLSAINDIVNDGDFKQTANPHVLDFLYVASFGAITLNASATVTSLFLIDELGDLPTLASDLDKPKEGSLASDIDILVYYGLGNTWTWTRWHWIISLVLGVWCLFLQVIVLVYVTQTTPVKVITTLATAFAVLPMYRLVPSLFKKNNISRKHPCA</sequence>
<keyword evidence="3" id="KW-1185">Reference proteome</keyword>
<keyword evidence="1" id="KW-1133">Transmembrane helix</keyword>
<gene>
    <name evidence="2" type="ORF">IW261DRAFT_857887</name>
</gene>
<evidence type="ECO:0000313" key="3">
    <source>
        <dbReference type="Proteomes" id="UP001175227"/>
    </source>
</evidence>
<feature type="transmembrane region" description="Helical" evidence="1">
    <location>
        <begin position="64"/>
        <end position="87"/>
    </location>
</feature>
<accession>A0AA39PJD2</accession>
<protein>
    <submittedName>
        <fullName evidence="2">Uncharacterized protein</fullName>
    </submittedName>
</protein>
<evidence type="ECO:0000256" key="1">
    <source>
        <dbReference type="SAM" id="Phobius"/>
    </source>
</evidence>
<keyword evidence="1" id="KW-0472">Membrane</keyword>
<keyword evidence="1" id="KW-0812">Transmembrane</keyword>